<protein>
    <recommendedName>
        <fullName evidence="3">TonB-dependent receptor-like beta-barrel domain-containing protein</fullName>
    </recommendedName>
</protein>
<dbReference type="Proteomes" id="UP000318825">
    <property type="component" value="Unassembled WGS sequence"/>
</dbReference>
<evidence type="ECO:0000313" key="1">
    <source>
        <dbReference type="EMBL" id="GEC17407.1"/>
    </source>
</evidence>
<evidence type="ECO:0008006" key="3">
    <source>
        <dbReference type="Google" id="ProtNLM"/>
    </source>
</evidence>
<dbReference type="InterPro" id="IPR010917">
    <property type="entry name" value="TonB_rcpt_CS"/>
</dbReference>
<comment type="caution">
    <text evidence="1">The sequence shown here is derived from an EMBL/GenBank/DDBJ whole genome shotgun (WGS) entry which is preliminary data.</text>
</comment>
<accession>A0A4Y3WEG2</accession>
<sequence length="59" mass="6695">MLLRSGNKVFHIRFNGVYQPIVVQATLRNVLDQGYGSTTGYQLGLTKPRTFLLSTTFQF</sequence>
<proteinExistence type="predicted"/>
<evidence type="ECO:0000313" key="2">
    <source>
        <dbReference type="Proteomes" id="UP000318825"/>
    </source>
</evidence>
<gene>
    <name evidence="1" type="ORF">NWI01_32990</name>
</gene>
<reference evidence="1 2" key="1">
    <citation type="submission" date="2019-06" db="EMBL/GenBank/DDBJ databases">
        <title>Whole genome shotgun sequence of Nitrobacter winogradskyi NBRC 14297.</title>
        <authorList>
            <person name="Hosoyama A."/>
            <person name="Uohara A."/>
            <person name="Ohji S."/>
            <person name="Ichikawa N."/>
        </authorList>
    </citation>
    <scope>NUCLEOTIDE SEQUENCE [LARGE SCALE GENOMIC DNA]</scope>
    <source>
        <strain evidence="1 2">NBRC 14297</strain>
    </source>
</reference>
<dbReference type="PROSITE" id="PS01156">
    <property type="entry name" value="TONB_DEPENDENT_REC_2"/>
    <property type="match status" value="1"/>
</dbReference>
<dbReference type="AlphaFoldDB" id="A0A4Y3WEG2"/>
<dbReference type="EMBL" id="BJNF01000108">
    <property type="protein sequence ID" value="GEC17407.1"/>
    <property type="molecule type" value="Genomic_DNA"/>
</dbReference>
<organism evidence="1 2">
    <name type="scientific">Nitrobacter winogradskyi</name>
    <name type="common">Nitrobacter agilis</name>
    <dbReference type="NCBI Taxonomy" id="913"/>
    <lineage>
        <taxon>Bacteria</taxon>
        <taxon>Pseudomonadati</taxon>
        <taxon>Pseudomonadota</taxon>
        <taxon>Alphaproteobacteria</taxon>
        <taxon>Hyphomicrobiales</taxon>
        <taxon>Nitrobacteraceae</taxon>
        <taxon>Nitrobacter</taxon>
    </lineage>
</organism>
<name>A0A4Y3WEG2_NITWI</name>